<proteinExistence type="predicted"/>
<dbReference type="OrthoDB" id="9796570at2"/>
<comment type="caution">
    <text evidence="2">The sequence shown here is derived from an EMBL/GenBank/DDBJ whole genome shotgun (WGS) entry which is preliminary data.</text>
</comment>
<gene>
    <name evidence="2" type="ORF">CH338_30715</name>
</gene>
<feature type="domain" description="AB hydrolase-1" evidence="1">
    <location>
        <begin position="41"/>
        <end position="142"/>
    </location>
</feature>
<reference evidence="2 3" key="1">
    <citation type="submission" date="2017-07" db="EMBL/GenBank/DDBJ databases">
        <title>Draft Genome Sequences of Select Purple Nonsulfur Bacteria.</title>
        <authorList>
            <person name="Lasarre B."/>
            <person name="Mckinlay J.B."/>
        </authorList>
    </citation>
    <scope>NUCLEOTIDE SEQUENCE [LARGE SCALE GENOMIC DNA]</scope>
    <source>
        <strain evidence="2 3">DSM 11907</strain>
    </source>
</reference>
<name>A0A327JNM5_9BRAD</name>
<dbReference type="InterPro" id="IPR029058">
    <property type="entry name" value="AB_hydrolase_fold"/>
</dbReference>
<sequence length="213" mass="21522">MSVATKKTSALDLHVHRFVPATQPGRPPLLLLHGTGGDETDLIGLGQSLAPGAALLSPRGNVLEGAAPRFFRRLAEGVLDQDDVRRRAADLAAFIGAARETYGIAAPVALGFSNGANIAAAVLQLHPGVLAGAVLLRAMVPLDPSPAAQGLDGTPVLIVAGDADPIMPPGDPEKLAATLTAAGADVTLRTVPAGHGLGRADLALAAQFLARLG</sequence>
<dbReference type="Proteomes" id="UP000248863">
    <property type="component" value="Unassembled WGS sequence"/>
</dbReference>
<dbReference type="GO" id="GO:0016787">
    <property type="term" value="F:hydrolase activity"/>
    <property type="evidence" value="ECO:0007669"/>
    <property type="project" value="UniProtKB-KW"/>
</dbReference>
<dbReference type="SUPFAM" id="SSF53474">
    <property type="entry name" value="alpha/beta-Hydrolases"/>
    <property type="match status" value="1"/>
</dbReference>
<evidence type="ECO:0000313" key="3">
    <source>
        <dbReference type="Proteomes" id="UP000248863"/>
    </source>
</evidence>
<dbReference type="AlphaFoldDB" id="A0A327JNM5"/>
<dbReference type="Pfam" id="PF00561">
    <property type="entry name" value="Abhydrolase_1"/>
    <property type="match status" value="1"/>
</dbReference>
<protein>
    <submittedName>
        <fullName evidence="2">Hydrolase</fullName>
    </submittedName>
</protein>
<keyword evidence="2" id="KW-0378">Hydrolase</keyword>
<dbReference type="Gene3D" id="3.40.50.1820">
    <property type="entry name" value="alpha/beta hydrolase"/>
    <property type="match status" value="1"/>
</dbReference>
<organism evidence="2 3">
    <name type="scientific">Rhodoplanes elegans</name>
    <dbReference type="NCBI Taxonomy" id="29408"/>
    <lineage>
        <taxon>Bacteria</taxon>
        <taxon>Pseudomonadati</taxon>
        <taxon>Pseudomonadota</taxon>
        <taxon>Alphaproteobacteria</taxon>
        <taxon>Hyphomicrobiales</taxon>
        <taxon>Nitrobacteraceae</taxon>
        <taxon>Rhodoplanes</taxon>
    </lineage>
</organism>
<dbReference type="RefSeq" id="WP_111360773.1">
    <property type="nucleotide sequence ID" value="NZ_NHSK01000063.1"/>
</dbReference>
<dbReference type="EMBL" id="NPEU01000936">
    <property type="protein sequence ID" value="RAI26492.1"/>
    <property type="molecule type" value="Genomic_DNA"/>
</dbReference>
<accession>A0A327JNM5</accession>
<evidence type="ECO:0000259" key="1">
    <source>
        <dbReference type="Pfam" id="PF00561"/>
    </source>
</evidence>
<dbReference type="InterPro" id="IPR000073">
    <property type="entry name" value="AB_hydrolase_1"/>
</dbReference>
<keyword evidence="3" id="KW-1185">Reference proteome</keyword>
<evidence type="ECO:0000313" key="2">
    <source>
        <dbReference type="EMBL" id="RAI26492.1"/>
    </source>
</evidence>